<evidence type="ECO:0000313" key="4">
    <source>
        <dbReference type="EMBL" id="CEK87560.1"/>
    </source>
</evidence>
<organism evidence="4">
    <name type="scientific">Arion vulgaris</name>
    <dbReference type="NCBI Taxonomy" id="1028688"/>
    <lineage>
        <taxon>Eukaryota</taxon>
        <taxon>Metazoa</taxon>
        <taxon>Spiralia</taxon>
        <taxon>Lophotrochozoa</taxon>
        <taxon>Mollusca</taxon>
        <taxon>Gastropoda</taxon>
        <taxon>Heterobranchia</taxon>
        <taxon>Euthyneura</taxon>
        <taxon>Panpulmonata</taxon>
        <taxon>Eupulmonata</taxon>
        <taxon>Stylommatophora</taxon>
        <taxon>Helicina</taxon>
        <taxon>Arionoidea</taxon>
        <taxon>Arionidae</taxon>
        <taxon>Arion</taxon>
    </lineage>
</organism>
<dbReference type="EMBL" id="HACG01040694">
    <property type="protein sequence ID" value="CEK87559.1"/>
    <property type="molecule type" value="Transcribed_RNA"/>
</dbReference>
<accession>A0A0B7B635</accession>
<name>A0A0B7B635_9EUPU</name>
<gene>
    <name evidence="4" type="primary">ORF160088</name>
    <name evidence="1" type="synonym">ORF160061</name>
    <name evidence="2" type="synonym">ORF160073</name>
    <name evidence="3" type="synonym">ORF160079</name>
</gene>
<reference evidence="4" key="1">
    <citation type="submission" date="2014-12" db="EMBL/GenBank/DDBJ databases">
        <title>Insight into the proteome of Arion vulgaris.</title>
        <authorList>
            <person name="Aradska J."/>
            <person name="Bulat T."/>
            <person name="Smidak R."/>
            <person name="Sarate P."/>
            <person name="Gangsoo J."/>
            <person name="Sialana F."/>
            <person name="Bilban M."/>
            <person name="Lubec G."/>
        </authorList>
    </citation>
    <scope>NUCLEOTIDE SEQUENCE</scope>
    <source>
        <tissue evidence="4">Skin</tissue>
    </source>
</reference>
<evidence type="ECO:0000313" key="1">
    <source>
        <dbReference type="EMBL" id="CEK87557.1"/>
    </source>
</evidence>
<dbReference type="EMBL" id="HACG01040695">
    <property type="protein sequence ID" value="CEK87560.1"/>
    <property type="molecule type" value="Transcribed_RNA"/>
</dbReference>
<dbReference type="AlphaFoldDB" id="A0A0B7B635"/>
<evidence type="ECO:0000313" key="3">
    <source>
        <dbReference type="EMBL" id="CEK87559.1"/>
    </source>
</evidence>
<dbReference type="EMBL" id="HACG01040692">
    <property type="protein sequence ID" value="CEK87557.1"/>
    <property type="molecule type" value="Transcribed_RNA"/>
</dbReference>
<dbReference type="EMBL" id="HACG01040693">
    <property type="protein sequence ID" value="CEK87558.1"/>
    <property type="molecule type" value="Transcribed_RNA"/>
</dbReference>
<proteinExistence type="predicted"/>
<evidence type="ECO:0000313" key="2">
    <source>
        <dbReference type="EMBL" id="CEK87558.1"/>
    </source>
</evidence>
<protein>
    <submittedName>
        <fullName evidence="4">Uncharacterized protein</fullName>
    </submittedName>
</protein>
<sequence>MSTQPVLQPSTNLLPNMRSIEKLSGKFDRLLSKGSPLPMLFTTLCRLSPLMDGVYFPHCHVWRFVDSPSSFVTFTTCFAN</sequence>